<dbReference type="Gene3D" id="3.40.50.1240">
    <property type="entry name" value="Phosphoglycerate mutase-like"/>
    <property type="match status" value="1"/>
</dbReference>
<evidence type="ECO:0000256" key="1">
    <source>
        <dbReference type="ARBA" id="ARBA00022801"/>
    </source>
</evidence>
<dbReference type="SUPFAM" id="SSF53254">
    <property type="entry name" value="Phosphoglycerate mutase-like"/>
    <property type="match status" value="1"/>
</dbReference>
<reference evidence="2" key="1">
    <citation type="submission" date="2022-07" db="EMBL/GenBank/DDBJ databases">
        <title>Taxonomy of Novel Oxalotrophic and Methylotrophic Bacteria.</title>
        <authorList>
            <person name="Sahin N."/>
            <person name="Tani A."/>
        </authorList>
    </citation>
    <scope>NUCLEOTIDE SEQUENCE</scope>
    <source>
        <strain evidence="2">Y10</strain>
    </source>
</reference>
<dbReference type="SMART" id="SM00855">
    <property type="entry name" value="PGAM"/>
    <property type="match status" value="1"/>
</dbReference>
<gene>
    <name evidence="2" type="primary">sixA</name>
    <name evidence="2" type="ORF">Y10_25100</name>
</gene>
<dbReference type="PANTHER" id="PTHR20935">
    <property type="entry name" value="PHOSPHOGLYCERATE MUTASE-RELATED"/>
    <property type="match status" value="1"/>
</dbReference>
<dbReference type="InterPro" id="IPR029033">
    <property type="entry name" value="His_PPase_superfam"/>
</dbReference>
<name>A0ABQ5MMF0_9FLAO</name>
<accession>A0ABQ5MMF0</accession>
<comment type="caution">
    <text evidence="2">The sequence shown here is derived from an EMBL/GenBank/DDBJ whole genome shotgun (WGS) entry which is preliminary data.</text>
</comment>
<dbReference type="CDD" id="cd07067">
    <property type="entry name" value="HP_PGM_like"/>
    <property type="match status" value="1"/>
</dbReference>
<evidence type="ECO:0000313" key="2">
    <source>
        <dbReference type="EMBL" id="GLB50142.1"/>
    </source>
</evidence>
<dbReference type="PANTHER" id="PTHR20935:SF1">
    <property type="entry name" value="SLL1549 PROTEIN"/>
    <property type="match status" value="1"/>
</dbReference>
<proteinExistence type="predicted"/>
<dbReference type="EMBL" id="BRVO01000003">
    <property type="protein sequence ID" value="GLB50142.1"/>
    <property type="molecule type" value="Genomic_DNA"/>
</dbReference>
<evidence type="ECO:0000313" key="3">
    <source>
        <dbReference type="Proteomes" id="UP001143543"/>
    </source>
</evidence>
<dbReference type="Proteomes" id="UP001143543">
    <property type="component" value="Unassembled WGS sequence"/>
</dbReference>
<dbReference type="InterPro" id="IPR051021">
    <property type="entry name" value="Mito_Ser/Thr_phosphatase"/>
</dbReference>
<protein>
    <submittedName>
        <fullName evidence="2">Phosphohistidine phosphatase SixA</fullName>
    </submittedName>
</protein>
<dbReference type="InterPro" id="IPR013078">
    <property type="entry name" value="His_Pase_superF_clade-1"/>
</dbReference>
<organism evidence="2 3">
    <name type="scientific">Neptunitalea lumnitzerae</name>
    <dbReference type="NCBI Taxonomy" id="2965509"/>
    <lineage>
        <taxon>Bacteria</taxon>
        <taxon>Pseudomonadati</taxon>
        <taxon>Bacteroidota</taxon>
        <taxon>Flavobacteriia</taxon>
        <taxon>Flavobacteriales</taxon>
        <taxon>Flavobacteriaceae</taxon>
        <taxon>Neptunitalea</taxon>
    </lineage>
</organism>
<keyword evidence="1" id="KW-0378">Hydrolase</keyword>
<sequence length="161" mass="18301">MKHVIFIRHGKSSWDYDFADDLRPLKKRGVEDGKLIGETLATWNIKPDAIFSSPAKRAYSTCEIICEKIGFDIDNVEISDLLYDFDGKLVLNFIKNIEEDIDTVILFGHNHAFTAIVNDYGSMAIPNVPTTGVVWLSLDTNDWHQIEKGVTKKTLFPKQLK</sequence>
<keyword evidence="3" id="KW-1185">Reference proteome</keyword>
<dbReference type="RefSeq" id="WP_281765775.1">
    <property type="nucleotide sequence ID" value="NZ_BRVO01000003.1"/>
</dbReference>
<dbReference type="Pfam" id="PF00300">
    <property type="entry name" value="His_Phos_1"/>
    <property type="match status" value="1"/>
</dbReference>